<keyword evidence="4" id="KW-0813">Transport</keyword>
<dbReference type="Proteomes" id="UP000729913">
    <property type="component" value="Unassembled WGS sequence"/>
</dbReference>
<keyword evidence="5 12" id="KW-0812">Transmembrane</keyword>
<keyword evidence="7" id="KW-0931">ER-Golgi transport</keyword>
<evidence type="ECO:0000256" key="12">
    <source>
        <dbReference type="SAM" id="Phobius"/>
    </source>
</evidence>
<dbReference type="PANTHER" id="PTHR13050:SF7">
    <property type="entry name" value="VESICLE TRANSPORT PROTEIN USE1"/>
    <property type="match status" value="1"/>
</dbReference>
<evidence type="ECO:0000256" key="1">
    <source>
        <dbReference type="ARBA" id="ARBA00004163"/>
    </source>
</evidence>
<dbReference type="InterPro" id="IPR019150">
    <property type="entry name" value="Vesicle_transport_protein_Use1"/>
</dbReference>
<evidence type="ECO:0000256" key="4">
    <source>
        <dbReference type="ARBA" id="ARBA00022448"/>
    </source>
</evidence>
<accession>A0A8J5V1D3</accession>
<evidence type="ECO:0000256" key="11">
    <source>
        <dbReference type="ARBA" id="ARBA00032711"/>
    </source>
</evidence>
<evidence type="ECO:0000256" key="6">
    <source>
        <dbReference type="ARBA" id="ARBA00022824"/>
    </source>
</evidence>
<comment type="similarity">
    <text evidence="2">Belongs to the USE1 family.</text>
</comment>
<reference evidence="13" key="1">
    <citation type="submission" date="2020-03" db="EMBL/GenBank/DDBJ databases">
        <authorList>
            <person name="Chebbi M.A."/>
            <person name="Drezen J.M."/>
        </authorList>
    </citation>
    <scope>NUCLEOTIDE SEQUENCE</scope>
    <source>
        <tissue evidence="13">Whole body</tissue>
    </source>
</reference>
<gene>
    <name evidence="13" type="ORF">G9C98_007170</name>
</gene>
<sequence length="226" mass="26054">MVEKEKFVGKSDCNNMTQQNVIRMSRSEINVKRLLGRCELLAKEDSHQDWRLEKYINALDDAIKKLQTLPDKPSRDKMMEYTKRIDFLKGVIDAAKLTNSIERVVAAQMLPRAISVLVDSTGPNLDALIKYNRNMQEKIAENMILITNNLKEHALTANAIIKKDLASLERSDKLTEINAVKLNKESLKLEEHTKSKWRCLVWVMIAFVVAVFFNMVLFMKIAKKKM</sequence>
<keyword evidence="9 12" id="KW-1133">Transmembrane helix</keyword>
<evidence type="ECO:0000256" key="9">
    <source>
        <dbReference type="ARBA" id="ARBA00022989"/>
    </source>
</evidence>
<evidence type="ECO:0000256" key="5">
    <source>
        <dbReference type="ARBA" id="ARBA00022692"/>
    </source>
</evidence>
<comment type="caution">
    <text evidence="13">The sequence shown here is derived from an EMBL/GenBank/DDBJ whole genome shotgun (WGS) entry which is preliminary data.</text>
</comment>
<dbReference type="CDD" id="cd15860">
    <property type="entry name" value="SNARE_USE1"/>
    <property type="match status" value="1"/>
</dbReference>
<dbReference type="PANTHER" id="PTHR13050">
    <property type="entry name" value="USE1-LIKE PROTEIN"/>
    <property type="match status" value="1"/>
</dbReference>
<evidence type="ECO:0000256" key="10">
    <source>
        <dbReference type="ARBA" id="ARBA00023136"/>
    </source>
</evidence>
<dbReference type="GO" id="GO:0031201">
    <property type="term" value="C:SNARE complex"/>
    <property type="evidence" value="ECO:0007669"/>
    <property type="project" value="TreeGrafter"/>
</dbReference>
<reference evidence="13" key="2">
    <citation type="submission" date="2021-04" db="EMBL/GenBank/DDBJ databases">
        <title>Genome-wide patterns of bracovirus chromosomal integration into multiple host tissues during parasitism.</title>
        <authorList>
            <person name="Chebbi M.A.C."/>
        </authorList>
    </citation>
    <scope>NUCLEOTIDE SEQUENCE</scope>
    <source>
        <tissue evidence="13">Whole body</tissue>
    </source>
</reference>
<dbReference type="GO" id="GO:0005484">
    <property type="term" value="F:SNAP receptor activity"/>
    <property type="evidence" value="ECO:0007669"/>
    <property type="project" value="TreeGrafter"/>
</dbReference>
<dbReference type="OrthoDB" id="4506189at2759"/>
<dbReference type="EMBL" id="JAAOIC020000006">
    <property type="protein sequence ID" value="KAG8041866.1"/>
    <property type="molecule type" value="Genomic_DNA"/>
</dbReference>
<keyword evidence="14" id="KW-1185">Reference proteome</keyword>
<name>A0A8J5V1D3_9HYME</name>
<dbReference type="GO" id="GO:0015031">
    <property type="term" value="P:protein transport"/>
    <property type="evidence" value="ECO:0007669"/>
    <property type="project" value="UniProtKB-KW"/>
</dbReference>
<proteinExistence type="inferred from homology"/>
<dbReference type="AlphaFoldDB" id="A0A8J5V1D3"/>
<evidence type="ECO:0000313" key="14">
    <source>
        <dbReference type="Proteomes" id="UP000729913"/>
    </source>
</evidence>
<dbReference type="Pfam" id="PF09753">
    <property type="entry name" value="Use1"/>
    <property type="match status" value="2"/>
</dbReference>
<feature type="transmembrane region" description="Helical" evidence="12">
    <location>
        <begin position="200"/>
        <end position="219"/>
    </location>
</feature>
<evidence type="ECO:0000313" key="13">
    <source>
        <dbReference type="EMBL" id="KAG8041866.1"/>
    </source>
</evidence>
<keyword evidence="8" id="KW-0653">Protein transport</keyword>
<organism evidence="13 14">
    <name type="scientific">Cotesia typhae</name>
    <dbReference type="NCBI Taxonomy" id="2053667"/>
    <lineage>
        <taxon>Eukaryota</taxon>
        <taxon>Metazoa</taxon>
        <taxon>Ecdysozoa</taxon>
        <taxon>Arthropoda</taxon>
        <taxon>Hexapoda</taxon>
        <taxon>Insecta</taxon>
        <taxon>Pterygota</taxon>
        <taxon>Neoptera</taxon>
        <taxon>Endopterygota</taxon>
        <taxon>Hymenoptera</taxon>
        <taxon>Apocrita</taxon>
        <taxon>Ichneumonoidea</taxon>
        <taxon>Braconidae</taxon>
        <taxon>Microgastrinae</taxon>
        <taxon>Cotesia</taxon>
    </lineage>
</organism>
<keyword evidence="10 12" id="KW-0472">Membrane</keyword>
<keyword evidence="6" id="KW-0256">Endoplasmic reticulum</keyword>
<comment type="subcellular location">
    <subcellularLocation>
        <location evidence="1">Endoplasmic reticulum membrane</location>
        <topology evidence="1">Single-pass type IV membrane protein</topology>
    </subcellularLocation>
</comment>
<dbReference type="GO" id="GO:0005789">
    <property type="term" value="C:endoplasmic reticulum membrane"/>
    <property type="evidence" value="ECO:0007669"/>
    <property type="project" value="UniProtKB-SubCell"/>
</dbReference>
<dbReference type="GO" id="GO:0006890">
    <property type="term" value="P:retrograde vesicle-mediated transport, Golgi to endoplasmic reticulum"/>
    <property type="evidence" value="ECO:0007669"/>
    <property type="project" value="TreeGrafter"/>
</dbReference>
<evidence type="ECO:0000256" key="7">
    <source>
        <dbReference type="ARBA" id="ARBA00022892"/>
    </source>
</evidence>
<evidence type="ECO:0000256" key="3">
    <source>
        <dbReference type="ARBA" id="ARBA00015843"/>
    </source>
</evidence>
<evidence type="ECO:0000256" key="2">
    <source>
        <dbReference type="ARBA" id="ARBA00007891"/>
    </source>
</evidence>
<protein>
    <recommendedName>
        <fullName evidence="3">Vesicle transport protein USE1</fullName>
    </recommendedName>
    <alternativeName>
        <fullName evidence="11">USE1-like protein</fullName>
    </alternativeName>
</protein>
<evidence type="ECO:0000256" key="8">
    <source>
        <dbReference type="ARBA" id="ARBA00022927"/>
    </source>
</evidence>